<name>A0A1H4EH45_9GAMM</name>
<evidence type="ECO:0000313" key="3">
    <source>
        <dbReference type="Proteomes" id="UP000242469"/>
    </source>
</evidence>
<keyword evidence="3" id="KW-1185">Reference proteome</keyword>
<feature type="signal peptide" evidence="1">
    <location>
        <begin position="1"/>
        <end position="20"/>
    </location>
</feature>
<dbReference type="EMBL" id="FNRJ01000008">
    <property type="protein sequence ID" value="SEA84323.1"/>
    <property type="molecule type" value="Genomic_DNA"/>
</dbReference>
<gene>
    <name evidence="2" type="ORF">SAMN02745729_10891</name>
</gene>
<keyword evidence="1" id="KW-0732">Signal</keyword>
<dbReference type="AlphaFoldDB" id="A0A1H4EH45"/>
<dbReference type="STRING" id="1122198.SAMN02745729_10891"/>
<evidence type="ECO:0000256" key="1">
    <source>
        <dbReference type="SAM" id="SignalP"/>
    </source>
</evidence>
<sequence>MTKTILAATVAALMSAHASAYTLHSENGTELNLDIEAVFGVFTSEESYGLGAKTEGGGSDWQEGYIKYGFSGSHAYPSGASVYGGLNLVSSGTWGDGDAGGFTTGDESETDLEDAYVGWRSGSLIPALGDDGLEFSFGRQNFSIGDGFLINGDALNLGDALNGGGYDFDRGGAYWLAARKAFDRTAIARIGGAEGLRADLFWIESDNPAQAMTELAGINAEYVMPEGTVGVAYIEGLGVNDKYAQALGYTHRDGQQTLSLRYQGNAGVENLFLSGEFVTQDQGDNTRKDGDAWYVEAGWTFADMPWSPSVNYRYVTFDEGFDPLFFGFNRGYGTWFQGEVAANYAGPFNSDTDVHHIGIKASPTEMLSIGALFFDFSDTAGGSGALDGQELDLYAEWVVTPNLIISPLIGFYTPDNSSANGGSQIGTDDTNVYGQVIAIVPF</sequence>
<evidence type="ECO:0000313" key="2">
    <source>
        <dbReference type="EMBL" id="SEA84323.1"/>
    </source>
</evidence>
<dbReference type="RefSeq" id="WP_091826670.1">
    <property type="nucleotide sequence ID" value="NZ_FNRJ01000008.1"/>
</dbReference>
<protein>
    <submittedName>
        <fullName evidence="2">Alginate export</fullName>
    </submittedName>
</protein>
<accession>A0A1H4EH45</accession>
<dbReference type="OrthoDB" id="6756628at2"/>
<dbReference type="Proteomes" id="UP000242469">
    <property type="component" value="Unassembled WGS sequence"/>
</dbReference>
<reference evidence="3" key="1">
    <citation type="submission" date="2016-10" db="EMBL/GenBank/DDBJ databases">
        <authorList>
            <person name="Varghese N."/>
            <person name="Submissions S."/>
        </authorList>
    </citation>
    <scope>NUCLEOTIDE SEQUENCE [LARGE SCALE GENOMIC DNA]</scope>
    <source>
        <strain evidence="3">DSM 11526</strain>
    </source>
</reference>
<proteinExistence type="predicted"/>
<organism evidence="2 3">
    <name type="scientific">Marinobacterium iners DSM 11526</name>
    <dbReference type="NCBI Taxonomy" id="1122198"/>
    <lineage>
        <taxon>Bacteria</taxon>
        <taxon>Pseudomonadati</taxon>
        <taxon>Pseudomonadota</taxon>
        <taxon>Gammaproteobacteria</taxon>
        <taxon>Oceanospirillales</taxon>
        <taxon>Oceanospirillaceae</taxon>
        <taxon>Marinobacterium</taxon>
    </lineage>
</organism>
<feature type="chain" id="PRO_5017387605" evidence="1">
    <location>
        <begin position="21"/>
        <end position="442"/>
    </location>
</feature>